<feature type="transmembrane region" description="Helical" evidence="1">
    <location>
        <begin position="31"/>
        <end position="50"/>
    </location>
</feature>
<evidence type="ECO:0000256" key="1">
    <source>
        <dbReference type="SAM" id="Phobius"/>
    </source>
</evidence>
<sequence>MSEQVWTWLILACDLAGLAVYALVIERRIWWGWCLTASLTGLPFLAYSILGPEYRPAFTVLACVWLLVHLRNAYLWKRKP</sequence>
<gene>
    <name evidence="2" type="ORF">UFOVP196_34</name>
</gene>
<evidence type="ECO:0000313" key="2">
    <source>
        <dbReference type="EMBL" id="CAB5212596.1"/>
    </source>
</evidence>
<protein>
    <submittedName>
        <fullName evidence="2">Uncharacterized protein</fullName>
    </submittedName>
</protein>
<reference evidence="2" key="1">
    <citation type="submission" date="2020-05" db="EMBL/GenBank/DDBJ databases">
        <authorList>
            <person name="Chiriac C."/>
            <person name="Salcher M."/>
            <person name="Ghai R."/>
            <person name="Kavagutti S V."/>
        </authorList>
    </citation>
    <scope>NUCLEOTIDE SEQUENCE</scope>
</reference>
<keyword evidence="1" id="KW-0472">Membrane</keyword>
<name>A0A6J7WG11_9CAUD</name>
<feature type="transmembrane region" description="Helical" evidence="1">
    <location>
        <begin position="6"/>
        <end position="24"/>
    </location>
</feature>
<proteinExistence type="predicted"/>
<dbReference type="EMBL" id="LR798235">
    <property type="protein sequence ID" value="CAB5212596.1"/>
    <property type="molecule type" value="Genomic_DNA"/>
</dbReference>
<keyword evidence="1" id="KW-0812">Transmembrane</keyword>
<feature type="transmembrane region" description="Helical" evidence="1">
    <location>
        <begin position="56"/>
        <end position="74"/>
    </location>
</feature>
<organism evidence="2">
    <name type="scientific">uncultured Caudovirales phage</name>
    <dbReference type="NCBI Taxonomy" id="2100421"/>
    <lineage>
        <taxon>Viruses</taxon>
        <taxon>Duplodnaviria</taxon>
        <taxon>Heunggongvirae</taxon>
        <taxon>Uroviricota</taxon>
        <taxon>Caudoviricetes</taxon>
        <taxon>Peduoviridae</taxon>
        <taxon>Maltschvirus</taxon>
        <taxon>Maltschvirus maltsch</taxon>
    </lineage>
</organism>
<keyword evidence="1" id="KW-1133">Transmembrane helix</keyword>
<accession>A0A6J7WG11</accession>